<feature type="transmembrane region" description="Helical" evidence="6">
    <location>
        <begin position="220"/>
        <end position="245"/>
    </location>
</feature>
<keyword evidence="3 6" id="KW-0812">Transmembrane</keyword>
<evidence type="ECO:0000256" key="3">
    <source>
        <dbReference type="ARBA" id="ARBA00022692"/>
    </source>
</evidence>
<proteinExistence type="predicted"/>
<evidence type="ECO:0000313" key="8">
    <source>
        <dbReference type="Proteomes" id="UP000886476"/>
    </source>
</evidence>
<keyword evidence="2" id="KW-1003">Cell membrane</keyword>
<sequence length="416" mass="43579">MDEIQRKLEGHLGLLSGMLLIVAVNLGSGILVIPGLVFEKLGNDAIFAWLACSVLSAPILVTMAILGSAYPSTGGAAYYANLAFGRYLESLVGLLVLGATALGLPALAIVGATNLKIATSSELDIHCLAVIVILLAAWFALSGSKTLSGSVRFVSGASISLLVGVLGVLLTLAVRTNGVRVEFPKNVLAIAGQIPLIFFSFAGWEIACNLSVDFRDPRRAFGLAMILAFILVCSVYLGSAALVHISGIKSNFDTPVLQAAVQVAPTAPDWLVPVLGTLVIVANLFGSVVAVSRLILYLSGQGILPAGLGYLRDGAPRNSVFLVMGCLITVVMADQLRLLRIETMFGMAGMNFLAIYIISAIALAKLRRGLVSWLLAGSIVVLSAPIMLNATSSLIYLASTALLASSANRNNRMRLL</sequence>
<feature type="transmembrane region" description="Helical" evidence="6">
    <location>
        <begin position="12"/>
        <end position="34"/>
    </location>
</feature>
<reference evidence="7" key="1">
    <citation type="submission" date="2020-05" db="EMBL/GenBank/DDBJ databases">
        <title>Nod-independent and nitrogen-fixing Bradyrhizobium aeschynomene sp. nov. isolated from nodules of Aeschynomene indica.</title>
        <authorList>
            <person name="Zhang Z."/>
        </authorList>
    </citation>
    <scope>NUCLEOTIDE SEQUENCE</scope>
    <source>
        <strain evidence="7">83012</strain>
    </source>
</reference>
<feature type="transmembrane region" description="Helical" evidence="6">
    <location>
        <begin position="153"/>
        <end position="174"/>
    </location>
</feature>
<evidence type="ECO:0000256" key="5">
    <source>
        <dbReference type="ARBA" id="ARBA00023136"/>
    </source>
</evidence>
<dbReference type="InterPro" id="IPR050367">
    <property type="entry name" value="APC_superfamily"/>
</dbReference>
<name>A0ABX2CNA6_9BRAD</name>
<dbReference type="Gene3D" id="1.20.1740.10">
    <property type="entry name" value="Amino acid/polyamine transporter I"/>
    <property type="match status" value="1"/>
</dbReference>
<evidence type="ECO:0000256" key="6">
    <source>
        <dbReference type="SAM" id="Phobius"/>
    </source>
</evidence>
<feature type="transmembrane region" description="Helical" evidence="6">
    <location>
        <begin position="46"/>
        <end position="70"/>
    </location>
</feature>
<organism evidence="7 8">
    <name type="scientific">Bradyrhizobium aeschynomenes</name>
    <dbReference type="NCBI Taxonomy" id="2734909"/>
    <lineage>
        <taxon>Bacteria</taxon>
        <taxon>Pseudomonadati</taxon>
        <taxon>Pseudomonadota</taxon>
        <taxon>Alphaproteobacteria</taxon>
        <taxon>Hyphomicrobiales</taxon>
        <taxon>Nitrobacteraceae</taxon>
        <taxon>Bradyrhizobium</taxon>
    </lineage>
</organism>
<feature type="transmembrane region" description="Helical" evidence="6">
    <location>
        <begin position="344"/>
        <end position="363"/>
    </location>
</feature>
<dbReference type="PIRSF" id="PIRSF006060">
    <property type="entry name" value="AA_transporter"/>
    <property type="match status" value="1"/>
</dbReference>
<dbReference type="PANTHER" id="PTHR42770:SF13">
    <property type="entry name" value="L-METHIONINE_BRANCHED-CHAIN AMINO ACID EXPORTER YJEH"/>
    <property type="match status" value="1"/>
</dbReference>
<dbReference type="Pfam" id="PF13520">
    <property type="entry name" value="AA_permease_2"/>
    <property type="match status" value="1"/>
</dbReference>
<keyword evidence="5 6" id="KW-0472">Membrane</keyword>
<feature type="transmembrane region" description="Helical" evidence="6">
    <location>
        <begin position="319"/>
        <end position="338"/>
    </location>
</feature>
<keyword evidence="4 6" id="KW-1133">Transmembrane helix</keyword>
<dbReference type="EMBL" id="JABFDN010000021">
    <property type="protein sequence ID" value="NPU69689.1"/>
    <property type="molecule type" value="Genomic_DNA"/>
</dbReference>
<dbReference type="RefSeq" id="WP_172114970.1">
    <property type="nucleotide sequence ID" value="NZ_JABFDM010000024.1"/>
</dbReference>
<feature type="transmembrane region" description="Helical" evidence="6">
    <location>
        <begin position="123"/>
        <end position="141"/>
    </location>
</feature>
<evidence type="ECO:0000313" key="7">
    <source>
        <dbReference type="EMBL" id="NPU69689.1"/>
    </source>
</evidence>
<evidence type="ECO:0000256" key="4">
    <source>
        <dbReference type="ARBA" id="ARBA00022989"/>
    </source>
</evidence>
<feature type="transmembrane region" description="Helical" evidence="6">
    <location>
        <begin position="370"/>
        <end position="388"/>
    </location>
</feature>
<dbReference type="PANTHER" id="PTHR42770">
    <property type="entry name" value="AMINO ACID TRANSPORTER-RELATED"/>
    <property type="match status" value="1"/>
</dbReference>
<comment type="caution">
    <text evidence="7">The sequence shown here is derived from an EMBL/GenBank/DDBJ whole genome shotgun (WGS) entry which is preliminary data.</text>
</comment>
<evidence type="ECO:0000256" key="1">
    <source>
        <dbReference type="ARBA" id="ARBA00004651"/>
    </source>
</evidence>
<protein>
    <submittedName>
        <fullName evidence="7">Amino acid permease</fullName>
    </submittedName>
</protein>
<dbReference type="InterPro" id="IPR002293">
    <property type="entry name" value="AA/rel_permease1"/>
</dbReference>
<evidence type="ECO:0000256" key="2">
    <source>
        <dbReference type="ARBA" id="ARBA00022475"/>
    </source>
</evidence>
<feature type="transmembrane region" description="Helical" evidence="6">
    <location>
        <begin position="270"/>
        <end position="298"/>
    </location>
</feature>
<feature type="transmembrane region" description="Helical" evidence="6">
    <location>
        <begin position="91"/>
        <end position="111"/>
    </location>
</feature>
<gene>
    <name evidence="7" type="ORF">HL667_32125</name>
</gene>
<accession>A0ABX2CNA6</accession>
<dbReference type="Proteomes" id="UP000886476">
    <property type="component" value="Unassembled WGS sequence"/>
</dbReference>
<keyword evidence="8" id="KW-1185">Reference proteome</keyword>
<feature type="transmembrane region" description="Helical" evidence="6">
    <location>
        <begin position="186"/>
        <end position="208"/>
    </location>
</feature>
<comment type="subcellular location">
    <subcellularLocation>
        <location evidence="1">Cell membrane</location>
        <topology evidence="1">Multi-pass membrane protein</topology>
    </subcellularLocation>
</comment>